<accession>A0A2H1VN92</accession>
<gene>
    <name evidence="1" type="ORF">SFRICE_003799</name>
</gene>
<dbReference type="AlphaFoldDB" id="A0A2H1VN92"/>
<evidence type="ECO:0000313" key="1">
    <source>
        <dbReference type="EMBL" id="SOQ42283.1"/>
    </source>
</evidence>
<organism evidence="1">
    <name type="scientific">Spodoptera frugiperda</name>
    <name type="common">Fall armyworm</name>
    <dbReference type="NCBI Taxonomy" id="7108"/>
    <lineage>
        <taxon>Eukaryota</taxon>
        <taxon>Metazoa</taxon>
        <taxon>Ecdysozoa</taxon>
        <taxon>Arthropoda</taxon>
        <taxon>Hexapoda</taxon>
        <taxon>Insecta</taxon>
        <taxon>Pterygota</taxon>
        <taxon>Neoptera</taxon>
        <taxon>Endopterygota</taxon>
        <taxon>Lepidoptera</taxon>
        <taxon>Glossata</taxon>
        <taxon>Ditrysia</taxon>
        <taxon>Noctuoidea</taxon>
        <taxon>Noctuidae</taxon>
        <taxon>Amphipyrinae</taxon>
        <taxon>Spodoptera</taxon>
    </lineage>
</organism>
<reference evidence="1" key="1">
    <citation type="submission" date="2016-07" db="EMBL/GenBank/DDBJ databases">
        <authorList>
            <person name="Bretaudeau A."/>
        </authorList>
    </citation>
    <scope>NUCLEOTIDE SEQUENCE</scope>
    <source>
        <strain evidence="1">Rice</strain>
        <tissue evidence="1">Whole body</tissue>
    </source>
</reference>
<name>A0A2H1VN92_SPOFR</name>
<protein>
    <submittedName>
        <fullName evidence="1">SFRICE_003799</fullName>
    </submittedName>
</protein>
<proteinExistence type="predicted"/>
<dbReference type="EMBL" id="ODYU01003463">
    <property type="protein sequence ID" value="SOQ42283.1"/>
    <property type="molecule type" value="Genomic_DNA"/>
</dbReference>
<sequence>MSLSIASSKKLLLTKNHPVPTPACRAGAPVNPLGSPQLRNLIDLSIELKPSEEWMKKMTNKKLLS</sequence>